<gene>
    <name evidence="1" type="ORF">LTS18_007228</name>
</gene>
<protein>
    <submittedName>
        <fullName evidence="1">Uncharacterized protein</fullName>
    </submittedName>
</protein>
<comment type="caution">
    <text evidence="1">The sequence shown here is derived from an EMBL/GenBank/DDBJ whole genome shotgun (WGS) entry which is preliminary data.</text>
</comment>
<proteinExistence type="predicted"/>
<accession>A0ACC3DPS0</accession>
<evidence type="ECO:0000313" key="1">
    <source>
        <dbReference type="EMBL" id="KAK3078552.1"/>
    </source>
</evidence>
<feature type="non-terminal residue" evidence="1">
    <location>
        <position position="219"/>
    </location>
</feature>
<keyword evidence="2" id="KW-1185">Reference proteome</keyword>
<dbReference type="Proteomes" id="UP001186974">
    <property type="component" value="Unassembled WGS sequence"/>
</dbReference>
<dbReference type="EMBL" id="JAWDJW010001800">
    <property type="protein sequence ID" value="KAK3078552.1"/>
    <property type="molecule type" value="Genomic_DNA"/>
</dbReference>
<sequence length="219" mass="24912">MNRVLRDAFVRMHSEDIIGRLRAEFSARYKNGMYLASVLARSPVGLQIQQMRRHKKRKGEPQKQAQKGYTDELIIEWKRQQLLRSKDPKEREEGEKMVTACSIFEAANDPSAFAVPTEVESLKLGTVPETSATEENGVEVEGADEEALDRAYEEADINSTGAETTPNNEHERDLEAQAQEQAQPAKPKKKSERKVMVWLPLTFPEVPKKGDFDVTRLRD</sequence>
<reference evidence="1" key="1">
    <citation type="submission" date="2024-09" db="EMBL/GenBank/DDBJ databases">
        <title>Black Yeasts Isolated from many extreme environments.</title>
        <authorList>
            <person name="Coleine C."/>
            <person name="Stajich J.E."/>
            <person name="Selbmann L."/>
        </authorList>
    </citation>
    <scope>NUCLEOTIDE SEQUENCE</scope>
    <source>
        <strain evidence="1">CCFEE 5737</strain>
    </source>
</reference>
<name>A0ACC3DPS0_9PEZI</name>
<organism evidence="1 2">
    <name type="scientific">Coniosporium uncinatum</name>
    <dbReference type="NCBI Taxonomy" id="93489"/>
    <lineage>
        <taxon>Eukaryota</taxon>
        <taxon>Fungi</taxon>
        <taxon>Dikarya</taxon>
        <taxon>Ascomycota</taxon>
        <taxon>Pezizomycotina</taxon>
        <taxon>Dothideomycetes</taxon>
        <taxon>Dothideomycetes incertae sedis</taxon>
        <taxon>Coniosporium</taxon>
    </lineage>
</organism>
<evidence type="ECO:0000313" key="2">
    <source>
        <dbReference type="Proteomes" id="UP001186974"/>
    </source>
</evidence>